<organism evidence="16 17">
    <name type="scientific">Bombella saccharophila</name>
    <dbReference type="NCBI Taxonomy" id="2967338"/>
    <lineage>
        <taxon>Bacteria</taxon>
        <taxon>Pseudomonadati</taxon>
        <taxon>Pseudomonadota</taxon>
        <taxon>Alphaproteobacteria</taxon>
        <taxon>Acetobacterales</taxon>
        <taxon>Acetobacteraceae</taxon>
        <taxon>Bombella</taxon>
    </lineage>
</organism>
<keyword evidence="17" id="KW-1185">Reference proteome</keyword>
<comment type="subcellular location">
    <subcellularLocation>
        <location evidence="1 10">Cell outer membrane</location>
        <topology evidence="1 10">Multi-pass membrane protein</topology>
    </subcellularLocation>
</comment>
<sequence>MSRFIHRCLRPASAALTLGSVAGGAYAADVAASQHQDSAKPGDKHHVAAKAEHKAVTQQHAPSSATQGSATQLASAQTTPQQEGVQAKGVEHIHVIGHPFNTMHASNDMGRLPQDVMHTAQTIDVVPRELIKQQNAKSLDEALRNVPGITASVGEGAGGLNGDQFLIRGFPAQNDIYEDGLRDFGVYSRDSFNYDSVNVIKGPSSQVFGNGTTGGAINVVTKTPTVNNHYNVDFSGGSADYFRGTVDINQRINDTTAFRIEGLGASNNVVGRDHVWDHRWGIAPSIAFGLGTKTTVVLQVTHETDNSVPDYGMPVVKARGSAYGRPISEYGVPRENWYGKRQDHNHTDDTMETLRLKHIFNDHLTFHNDTRFGEYSRNFEASKVSCGAQCVNALNSGNYGAGSIIRNTNGSVPLPYKQNSWSFQDVASLQADFKTGFLRHQVVTGVDMEYVHDSRHQDTYAGVSTTTPVPTANMLNPNPDNVPDAMVYRVPARANSMPNIAGIGKKPSSRGYGFDTGIFLYDQIWFTKWASIKGGFRWDRWQSNYRVYGLENLPNNPDRSFPQTKNTFNPTASLILTPTKWQTIYFTYASSTTPTGMYVTSGAVPVRPGAQGGVDTRPQKARLYEVGSKFSLLHDRLGATISLFRLDKDNALTTDPVSNSTINTGAQQRNQGMELSVGGMILPGWNITATYALYDPKTSPNGGGKMHNQIQYVPHNQATLWSAYEAFPGKPWNFTIGGGLTWRQGVYLDNNNTSKVPANLDFDSVISHRFGRHWVVSLNGYNLANRLNYNSLFTGYATPAPGRTFLGRLTMDY</sequence>
<dbReference type="PANTHER" id="PTHR32552:SF83">
    <property type="entry name" value="BLR3904 PROTEIN"/>
    <property type="match status" value="1"/>
</dbReference>
<comment type="caution">
    <text evidence="16">The sequence shown here is derived from an EMBL/GenBank/DDBJ whole genome shotgun (WGS) entry which is preliminary data.</text>
</comment>
<evidence type="ECO:0000256" key="3">
    <source>
        <dbReference type="ARBA" id="ARBA00022448"/>
    </source>
</evidence>
<dbReference type="CDD" id="cd01347">
    <property type="entry name" value="ligand_gated_channel"/>
    <property type="match status" value="1"/>
</dbReference>
<feature type="domain" description="TonB-dependent receptor plug" evidence="15">
    <location>
        <begin position="116"/>
        <end position="216"/>
    </location>
</feature>
<keyword evidence="4 10" id="KW-1134">Transmembrane beta strand</keyword>
<proteinExistence type="inferred from homology"/>
<keyword evidence="6 11" id="KW-0798">TonB box</keyword>
<dbReference type="RefSeq" id="WP_099027043.1">
    <property type="nucleotide sequence ID" value="NZ_JANIDW010000003.1"/>
</dbReference>
<feature type="signal peptide" evidence="13">
    <location>
        <begin position="1"/>
        <end position="27"/>
    </location>
</feature>
<dbReference type="InterPro" id="IPR039426">
    <property type="entry name" value="TonB-dep_rcpt-like"/>
</dbReference>
<accession>A0ABT3W7G2</accession>
<dbReference type="EMBL" id="JANIDW010000003">
    <property type="protein sequence ID" value="MCX5615025.1"/>
    <property type="molecule type" value="Genomic_DNA"/>
</dbReference>
<keyword evidence="5 10" id="KW-0812">Transmembrane</keyword>
<dbReference type="Gene3D" id="2.170.130.10">
    <property type="entry name" value="TonB-dependent receptor, plug domain"/>
    <property type="match status" value="1"/>
</dbReference>
<evidence type="ECO:0000256" key="10">
    <source>
        <dbReference type="PROSITE-ProRule" id="PRU01360"/>
    </source>
</evidence>
<protein>
    <submittedName>
        <fullName evidence="16">TonB-dependent siderophore receptor</fullName>
    </submittedName>
</protein>
<evidence type="ECO:0000259" key="15">
    <source>
        <dbReference type="Pfam" id="PF07715"/>
    </source>
</evidence>
<evidence type="ECO:0000313" key="16">
    <source>
        <dbReference type="EMBL" id="MCX5615025.1"/>
    </source>
</evidence>
<feature type="region of interest" description="Disordered" evidence="12">
    <location>
        <begin position="52"/>
        <end position="87"/>
    </location>
</feature>
<dbReference type="NCBIfam" id="TIGR01783">
    <property type="entry name" value="TonB-siderophor"/>
    <property type="match status" value="1"/>
</dbReference>
<reference evidence="16 17" key="1">
    <citation type="submission" date="2022-07" db="EMBL/GenBank/DDBJ databases">
        <title>Bombella genomes.</title>
        <authorList>
            <person name="Harer L."/>
            <person name="Styblova S."/>
            <person name="Ehrmann M."/>
        </authorList>
    </citation>
    <scope>NUCLEOTIDE SEQUENCE [LARGE SCALE GENOMIC DNA]</scope>
    <source>
        <strain evidence="16 17">TMW 2.2558</strain>
    </source>
</reference>
<dbReference type="PROSITE" id="PS52016">
    <property type="entry name" value="TONB_DEPENDENT_REC_3"/>
    <property type="match status" value="1"/>
</dbReference>
<feature type="chain" id="PRO_5046117584" evidence="13">
    <location>
        <begin position="28"/>
        <end position="813"/>
    </location>
</feature>
<evidence type="ECO:0000256" key="5">
    <source>
        <dbReference type="ARBA" id="ARBA00022692"/>
    </source>
</evidence>
<dbReference type="InterPro" id="IPR012910">
    <property type="entry name" value="Plug_dom"/>
</dbReference>
<evidence type="ECO:0000256" key="12">
    <source>
        <dbReference type="SAM" id="MobiDB-lite"/>
    </source>
</evidence>
<feature type="domain" description="TonB-dependent receptor-like beta-barrel" evidence="14">
    <location>
        <begin position="321"/>
        <end position="783"/>
    </location>
</feature>
<dbReference type="PANTHER" id="PTHR32552">
    <property type="entry name" value="FERRICHROME IRON RECEPTOR-RELATED"/>
    <property type="match status" value="1"/>
</dbReference>
<dbReference type="InterPro" id="IPR036942">
    <property type="entry name" value="Beta-barrel_TonB_sf"/>
</dbReference>
<dbReference type="Pfam" id="PF00593">
    <property type="entry name" value="TonB_dep_Rec_b-barrel"/>
    <property type="match status" value="1"/>
</dbReference>
<evidence type="ECO:0000256" key="11">
    <source>
        <dbReference type="RuleBase" id="RU003357"/>
    </source>
</evidence>
<evidence type="ECO:0000256" key="6">
    <source>
        <dbReference type="ARBA" id="ARBA00023077"/>
    </source>
</evidence>
<keyword evidence="9 10" id="KW-0998">Cell outer membrane</keyword>
<keyword evidence="3 10" id="KW-0813">Transport</keyword>
<dbReference type="InterPro" id="IPR037066">
    <property type="entry name" value="Plug_dom_sf"/>
</dbReference>
<evidence type="ECO:0000259" key="14">
    <source>
        <dbReference type="Pfam" id="PF00593"/>
    </source>
</evidence>
<dbReference type="Proteomes" id="UP001165648">
    <property type="component" value="Unassembled WGS sequence"/>
</dbReference>
<evidence type="ECO:0000256" key="13">
    <source>
        <dbReference type="SAM" id="SignalP"/>
    </source>
</evidence>
<evidence type="ECO:0000256" key="9">
    <source>
        <dbReference type="ARBA" id="ARBA00023237"/>
    </source>
</evidence>
<evidence type="ECO:0000256" key="7">
    <source>
        <dbReference type="ARBA" id="ARBA00023136"/>
    </source>
</evidence>
<evidence type="ECO:0000313" key="17">
    <source>
        <dbReference type="Proteomes" id="UP001165648"/>
    </source>
</evidence>
<keyword evidence="13" id="KW-0732">Signal</keyword>
<dbReference type="InterPro" id="IPR000531">
    <property type="entry name" value="Beta-barrel_TonB"/>
</dbReference>
<evidence type="ECO:0000256" key="4">
    <source>
        <dbReference type="ARBA" id="ARBA00022452"/>
    </source>
</evidence>
<name>A0ABT3W7G2_9PROT</name>
<evidence type="ECO:0000256" key="1">
    <source>
        <dbReference type="ARBA" id="ARBA00004571"/>
    </source>
</evidence>
<evidence type="ECO:0000256" key="8">
    <source>
        <dbReference type="ARBA" id="ARBA00023170"/>
    </source>
</evidence>
<keyword evidence="7 10" id="KW-0472">Membrane</keyword>
<keyword evidence="8 16" id="KW-0675">Receptor</keyword>
<dbReference type="InterPro" id="IPR010105">
    <property type="entry name" value="TonB_sidphr_rcpt"/>
</dbReference>
<gene>
    <name evidence="16" type="ORF">NQF64_07195</name>
</gene>
<feature type="compositionally biased region" description="Polar residues" evidence="12">
    <location>
        <begin position="57"/>
        <end position="84"/>
    </location>
</feature>
<dbReference type="Pfam" id="PF07715">
    <property type="entry name" value="Plug"/>
    <property type="match status" value="1"/>
</dbReference>
<dbReference type="SUPFAM" id="SSF56935">
    <property type="entry name" value="Porins"/>
    <property type="match status" value="1"/>
</dbReference>
<dbReference type="Gene3D" id="2.40.170.20">
    <property type="entry name" value="TonB-dependent receptor, beta-barrel domain"/>
    <property type="match status" value="1"/>
</dbReference>
<comment type="similarity">
    <text evidence="2 10 11">Belongs to the TonB-dependent receptor family.</text>
</comment>
<evidence type="ECO:0000256" key="2">
    <source>
        <dbReference type="ARBA" id="ARBA00009810"/>
    </source>
</evidence>